<gene>
    <name evidence="1" type="ORF">SDC9_166051</name>
</gene>
<comment type="caution">
    <text evidence="1">The sequence shown here is derived from an EMBL/GenBank/DDBJ whole genome shotgun (WGS) entry which is preliminary data.</text>
</comment>
<dbReference type="EMBL" id="VSSQ01066083">
    <property type="protein sequence ID" value="MPN18688.1"/>
    <property type="molecule type" value="Genomic_DNA"/>
</dbReference>
<evidence type="ECO:0000313" key="1">
    <source>
        <dbReference type="EMBL" id="MPN18688.1"/>
    </source>
</evidence>
<dbReference type="AlphaFoldDB" id="A0A645FVY9"/>
<accession>A0A645FVY9</accession>
<proteinExistence type="predicted"/>
<reference evidence="1" key="1">
    <citation type="submission" date="2019-08" db="EMBL/GenBank/DDBJ databases">
        <authorList>
            <person name="Kucharzyk K."/>
            <person name="Murdoch R.W."/>
            <person name="Higgins S."/>
            <person name="Loffler F."/>
        </authorList>
    </citation>
    <scope>NUCLEOTIDE SEQUENCE</scope>
</reference>
<protein>
    <submittedName>
        <fullName evidence="1">Uncharacterized protein</fullName>
    </submittedName>
</protein>
<organism evidence="1">
    <name type="scientific">bioreactor metagenome</name>
    <dbReference type="NCBI Taxonomy" id="1076179"/>
    <lineage>
        <taxon>unclassified sequences</taxon>
        <taxon>metagenomes</taxon>
        <taxon>ecological metagenomes</taxon>
    </lineage>
</organism>
<sequence length="178" mass="20565">MKNYKFSGSYVLYTFNEDIEHVFVMTKDKHSMAYTDTYYYKDDVDLPEFDIKNIEFNGFGSIEFMDDEDSINTTYDRELIDTYLANIMSGDQIHRLNAELADTGRLNAELAGTNYHLVLLSTEYPGIGIDQSVYACRGKFWVTFKGSILIEMPQDILEKIAGRQLPTASEIEEQREEE</sequence>
<name>A0A645FVY9_9ZZZZ</name>